<dbReference type="HAMAP" id="MF_00265">
    <property type="entry name" value="VapC_Nob1"/>
    <property type="match status" value="1"/>
</dbReference>
<accession>A0ABV5KB60</accession>
<feature type="binding site" evidence="6">
    <location>
        <position position="8"/>
    </location>
    <ligand>
        <name>Mg(2+)</name>
        <dbReference type="ChEBI" id="CHEBI:18420"/>
    </ligand>
</feature>
<keyword evidence="3 6" id="KW-0479">Metal-binding</keyword>
<comment type="cofactor">
    <cofactor evidence="6">
        <name>Mg(2+)</name>
        <dbReference type="ChEBI" id="CHEBI:18420"/>
    </cofactor>
</comment>
<proteinExistence type="inferred from homology"/>
<dbReference type="InterPro" id="IPR002716">
    <property type="entry name" value="PIN_dom"/>
</dbReference>
<dbReference type="InterPro" id="IPR029060">
    <property type="entry name" value="PIN-like_dom_sf"/>
</dbReference>
<dbReference type="Pfam" id="PF01850">
    <property type="entry name" value="PIN"/>
    <property type="match status" value="1"/>
</dbReference>
<feature type="binding site" evidence="6">
    <location>
        <position position="100"/>
    </location>
    <ligand>
        <name>Mg(2+)</name>
        <dbReference type="ChEBI" id="CHEBI:18420"/>
    </ligand>
</feature>
<gene>
    <name evidence="6" type="primary">vapC</name>
    <name evidence="8" type="ORF">ACFFRI_08730</name>
</gene>
<dbReference type="PANTHER" id="PTHR38826">
    <property type="entry name" value="RIBONUCLEASE VAPC13"/>
    <property type="match status" value="1"/>
</dbReference>
<evidence type="ECO:0000313" key="8">
    <source>
        <dbReference type="EMBL" id="MFB9313125.1"/>
    </source>
</evidence>
<dbReference type="EC" id="3.1.-.-" evidence="6"/>
<keyword evidence="9" id="KW-1185">Reference proteome</keyword>
<dbReference type="Proteomes" id="UP001589750">
    <property type="component" value="Unassembled WGS sequence"/>
</dbReference>
<reference evidence="8 9" key="1">
    <citation type="submission" date="2024-09" db="EMBL/GenBank/DDBJ databases">
        <authorList>
            <person name="Sun Q."/>
            <person name="Mori K."/>
        </authorList>
    </citation>
    <scope>NUCLEOTIDE SEQUENCE [LARGE SCALE GENOMIC DNA]</scope>
    <source>
        <strain evidence="8 9">JCM 9626</strain>
    </source>
</reference>
<evidence type="ECO:0000256" key="3">
    <source>
        <dbReference type="ARBA" id="ARBA00022723"/>
    </source>
</evidence>
<evidence type="ECO:0000256" key="5">
    <source>
        <dbReference type="ARBA" id="ARBA00022842"/>
    </source>
</evidence>
<keyword evidence="5 6" id="KW-0460">Magnesium</keyword>
<keyword evidence="6" id="KW-0800">Toxin</keyword>
<evidence type="ECO:0000256" key="4">
    <source>
        <dbReference type="ARBA" id="ARBA00022801"/>
    </source>
</evidence>
<dbReference type="PANTHER" id="PTHR38826:SF5">
    <property type="entry name" value="RIBONUCLEASE VAPC13"/>
    <property type="match status" value="1"/>
</dbReference>
<evidence type="ECO:0000256" key="2">
    <source>
        <dbReference type="ARBA" id="ARBA00022722"/>
    </source>
</evidence>
<feature type="domain" description="PIN" evidence="7">
    <location>
        <begin position="5"/>
        <end position="127"/>
    </location>
</feature>
<dbReference type="RefSeq" id="WP_140011282.1">
    <property type="nucleotide sequence ID" value="NZ_JBHMDG010000011.1"/>
</dbReference>
<name>A0ABV5KB60_9ACTN</name>
<dbReference type="CDD" id="cd09854">
    <property type="entry name" value="PIN_VapC-like"/>
    <property type="match status" value="1"/>
</dbReference>
<dbReference type="InterPro" id="IPR052106">
    <property type="entry name" value="PINc/VapC_TA"/>
</dbReference>
<comment type="similarity">
    <text evidence="6">Belongs to the PINc/VapC protein family.</text>
</comment>
<evidence type="ECO:0000256" key="6">
    <source>
        <dbReference type="HAMAP-Rule" id="MF_00265"/>
    </source>
</evidence>
<dbReference type="InterPro" id="IPR022907">
    <property type="entry name" value="VapC_family"/>
</dbReference>
<evidence type="ECO:0000259" key="7">
    <source>
        <dbReference type="Pfam" id="PF01850"/>
    </source>
</evidence>
<dbReference type="EMBL" id="JBHMDG010000011">
    <property type="protein sequence ID" value="MFB9313125.1"/>
    <property type="molecule type" value="Genomic_DNA"/>
</dbReference>
<protein>
    <recommendedName>
        <fullName evidence="6">Ribonuclease VapC</fullName>
        <shortName evidence="6">RNase VapC</shortName>
        <ecNumber evidence="6">3.1.-.-</ecNumber>
    </recommendedName>
    <alternativeName>
        <fullName evidence="6">Toxin VapC</fullName>
    </alternativeName>
</protein>
<keyword evidence="2 6" id="KW-0540">Nuclease</keyword>
<evidence type="ECO:0000256" key="1">
    <source>
        <dbReference type="ARBA" id="ARBA00022649"/>
    </source>
</evidence>
<comment type="function">
    <text evidence="6">Toxic component of a toxin-antitoxin (TA) system. An RNase.</text>
</comment>
<evidence type="ECO:0000313" key="9">
    <source>
        <dbReference type="Proteomes" id="UP001589750"/>
    </source>
</evidence>
<dbReference type="Gene3D" id="3.40.50.1010">
    <property type="entry name" value="5'-nuclease"/>
    <property type="match status" value="1"/>
</dbReference>
<organism evidence="8 9">
    <name type="scientific">Nocardioides plantarum</name>
    <dbReference type="NCBI Taxonomy" id="29299"/>
    <lineage>
        <taxon>Bacteria</taxon>
        <taxon>Bacillati</taxon>
        <taxon>Actinomycetota</taxon>
        <taxon>Actinomycetes</taxon>
        <taxon>Propionibacteriales</taxon>
        <taxon>Nocardioidaceae</taxon>
        <taxon>Nocardioides</taxon>
    </lineage>
</organism>
<keyword evidence="4 6" id="KW-0378">Hydrolase</keyword>
<sequence>MTARVFLDSSVLLYAFGGPHEHRQSSLDLMSAAAGGRCVLHLSVEAIQEFVFHRMRRGATGTAVLAARRLGAAAVLHPFDVDVLQRSLGLMESTPIRGRDAVHAATALVQGFDQIVTTDRDFAQVSGLEVIDPAAAHAGL</sequence>
<dbReference type="SUPFAM" id="SSF88723">
    <property type="entry name" value="PIN domain-like"/>
    <property type="match status" value="1"/>
</dbReference>
<keyword evidence="1 6" id="KW-1277">Toxin-antitoxin system</keyword>
<comment type="caution">
    <text evidence="8">The sequence shown here is derived from an EMBL/GenBank/DDBJ whole genome shotgun (WGS) entry which is preliminary data.</text>
</comment>